<dbReference type="InterPro" id="IPR027417">
    <property type="entry name" value="P-loop_NTPase"/>
</dbReference>
<name>A0A4Q9VY95_9HYPH</name>
<evidence type="ECO:0000256" key="2">
    <source>
        <dbReference type="ARBA" id="ARBA00005417"/>
    </source>
</evidence>
<dbReference type="PANTHER" id="PTHR43790:SF3">
    <property type="entry name" value="D-ALLOSE IMPORT ATP-BINDING PROTEIN ALSA-RELATED"/>
    <property type="match status" value="1"/>
</dbReference>
<keyword evidence="10" id="KW-0472">Membrane</keyword>
<keyword evidence="7" id="KW-0547">Nucleotide-binding</keyword>
<dbReference type="InterPro" id="IPR050107">
    <property type="entry name" value="ABC_carbohydrate_import_ATPase"/>
</dbReference>
<proteinExistence type="inferred from homology"/>
<dbReference type="Proteomes" id="UP000292781">
    <property type="component" value="Unassembled WGS sequence"/>
</dbReference>
<feature type="domain" description="ABC transporter" evidence="11">
    <location>
        <begin position="258"/>
        <end position="503"/>
    </location>
</feature>
<keyword evidence="3" id="KW-0813">Transport</keyword>
<dbReference type="SMART" id="SM00382">
    <property type="entry name" value="AAA"/>
    <property type="match status" value="2"/>
</dbReference>
<dbReference type="InterPro" id="IPR003439">
    <property type="entry name" value="ABC_transporter-like_ATP-bd"/>
</dbReference>
<dbReference type="AlphaFoldDB" id="A0A4Q9VY95"/>
<comment type="caution">
    <text evidence="12">The sequence shown here is derived from an EMBL/GenBank/DDBJ whole genome shotgun (WGS) entry which is preliminary data.</text>
</comment>
<dbReference type="GO" id="GO:0005524">
    <property type="term" value="F:ATP binding"/>
    <property type="evidence" value="ECO:0007669"/>
    <property type="project" value="UniProtKB-KW"/>
</dbReference>
<evidence type="ECO:0000313" key="13">
    <source>
        <dbReference type="Proteomes" id="UP000292781"/>
    </source>
</evidence>
<keyword evidence="8 12" id="KW-0067">ATP-binding</keyword>
<evidence type="ECO:0000256" key="4">
    <source>
        <dbReference type="ARBA" id="ARBA00022475"/>
    </source>
</evidence>
<feature type="domain" description="ABC transporter" evidence="11">
    <location>
        <begin position="12"/>
        <end position="248"/>
    </location>
</feature>
<accession>A0A4Q9VY95</accession>
<dbReference type="Gene3D" id="3.40.50.300">
    <property type="entry name" value="P-loop containing nucleotide triphosphate hydrolases"/>
    <property type="match status" value="2"/>
</dbReference>
<dbReference type="CDD" id="cd03215">
    <property type="entry name" value="ABC_Carb_Monos_II"/>
    <property type="match status" value="1"/>
</dbReference>
<evidence type="ECO:0000256" key="1">
    <source>
        <dbReference type="ARBA" id="ARBA00004202"/>
    </source>
</evidence>
<evidence type="ECO:0000256" key="5">
    <source>
        <dbReference type="ARBA" id="ARBA00022597"/>
    </source>
</evidence>
<dbReference type="EMBL" id="SJFN01000001">
    <property type="protein sequence ID" value="TBW41380.1"/>
    <property type="molecule type" value="Genomic_DNA"/>
</dbReference>
<dbReference type="RefSeq" id="WP_131305098.1">
    <property type="nucleotide sequence ID" value="NZ_SJFN01000001.1"/>
</dbReference>
<sequence length="511" mass="56127">MTSQSETDRPILSLQGIKKHFGGVKALDGVDLDLYPGEVVALIGENGAGKSTAVKIMTGIYRPDAGRIFVAGEEVEVHDTRDAWRHGITAVHQETVMFEDLSVAENIFMGHLERRAGGFLDWKGMRRRAAEILRELESDIDADAAMNTLSVAQKHMVEIARALSHDSRVMILDEPTAALSQAEIHELYGIIRRWQAQGKAILYISHKFDEIFAIADRWTCFRDGAWVGQGRIADVTEDDLVRLMVGRSVAQLFPKPEVTIGEAVLEISGLGNAREFDGISFTLHKGEVLGFYGLVGAGRTEVMEAIFGLKPIDRGEMRMNGKPMPHGSPREVIDQGIVYVPEDRQHAGVILPMSIRDNLTLPLTRALAKNGVFLNDRAEQAVGNRFRERLSIKCASLDQKVSELSGGNQQKVVIGKWLATHPGVIILDEPTKGIDVGSKSAVHAFIAELVRDGLSVIMVSSELPELMGMSDRIIVMHQGHTVRELARADFDAETIVAAATGLGRLQEKRHA</sequence>
<evidence type="ECO:0000256" key="7">
    <source>
        <dbReference type="ARBA" id="ARBA00022741"/>
    </source>
</evidence>
<evidence type="ECO:0000313" key="12">
    <source>
        <dbReference type="EMBL" id="TBW41380.1"/>
    </source>
</evidence>
<reference evidence="12 13" key="1">
    <citation type="submission" date="2019-02" db="EMBL/GenBank/DDBJ databases">
        <title>Siculibacillus lacustris gen. nov., sp. nov., a new rosette-forming bacterium isolated from a freshwater crater lake (Lake St. Ana, Romania).</title>
        <authorList>
            <person name="Felfoldi T."/>
            <person name="Marton Z."/>
            <person name="Szabo A."/>
            <person name="Mentes A."/>
            <person name="Boka K."/>
            <person name="Marialigeti K."/>
            <person name="Mathe I."/>
            <person name="Koncz M."/>
            <person name="Schumann P."/>
            <person name="Toth E."/>
        </authorList>
    </citation>
    <scope>NUCLEOTIDE SEQUENCE [LARGE SCALE GENOMIC DNA]</scope>
    <source>
        <strain evidence="12 13">SA-279</strain>
    </source>
</reference>
<dbReference type="PANTHER" id="PTHR43790">
    <property type="entry name" value="CARBOHYDRATE TRANSPORT ATP-BINDING PROTEIN MG119-RELATED"/>
    <property type="match status" value="1"/>
</dbReference>
<dbReference type="PROSITE" id="PS00211">
    <property type="entry name" value="ABC_TRANSPORTER_1"/>
    <property type="match status" value="1"/>
</dbReference>
<gene>
    <name evidence="12" type="ORF">EYW49_01245</name>
</gene>
<keyword evidence="6" id="KW-0677">Repeat</keyword>
<comment type="similarity">
    <text evidence="2">Belongs to the ABC transporter superfamily.</text>
</comment>
<dbReference type="Pfam" id="PF00005">
    <property type="entry name" value="ABC_tran"/>
    <property type="match status" value="2"/>
</dbReference>
<evidence type="ECO:0000256" key="6">
    <source>
        <dbReference type="ARBA" id="ARBA00022737"/>
    </source>
</evidence>
<dbReference type="SUPFAM" id="SSF52540">
    <property type="entry name" value="P-loop containing nucleoside triphosphate hydrolases"/>
    <property type="match status" value="2"/>
</dbReference>
<protein>
    <submittedName>
        <fullName evidence="12">Sugar ABC transporter ATP-binding protein</fullName>
    </submittedName>
</protein>
<evidence type="ECO:0000256" key="8">
    <source>
        <dbReference type="ARBA" id="ARBA00022840"/>
    </source>
</evidence>
<dbReference type="FunFam" id="3.40.50.300:FF:000127">
    <property type="entry name" value="Ribose import ATP-binding protein RbsA"/>
    <property type="match status" value="1"/>
</dbReference>
<evidence type="ECO:0000256" key="3">
    <source>
        <dbReference type="ARBA" id="ARBA00022448"/>
    </source>
</evidence>
<keyword evidence="9" id="KW-1278">Translocase</keyword>
<dbReference type="GO" id="GO:0016887">
    <property type="term" value="F:ATP hydrolysis activity"/>
    <property type="evidence" value="ECO:0007669"/>
    <property type="project" value="InterPro"/>
</dbReference>
<keyword evidence="5" id="KW-0762">Sugar transport</keyword>
<dbReference type="GO" id="GO:0005886">
    <property type="term" value="C:plasma membrane"/>
    <property type="evidence" value="ECO:0007669"/>
    <property type="project" value="UniProtKB-SubCell"/>
</dbReference>
<dbReference type="InterPro" id="IPR017871">
    <property type="entry name" value="ABC_transporter-like_CS"/>
</dbReference>
<dbReference type="CDD" id="cd03216">
    <property type="entry name" value="ABC_Carb_Monos_I"/>
    <property type="match status" value="1"/>
</dbReference>
<evidence type="ECO:0000256" key="9">
    <source>
        <dbReference type="ARBA" id="ARBA00022967"/>
    </source>
</evidence>
<organism evidence="12 13">
    <name type="scientific">Siculibacillus lacustris</name>
    <dbReference type="NCBI Taxonomy" id="1549641"/>
    <lineage>
        <taxon>Bacteria</taxon>
        <taxon>Pseudomonadati</taxon>
        <taxon>Pseudomonadota</taxon>
        <taxon>Alphaproteobacteria</taxon>
        <taxon>Hyphomicrobiales</taxon>
        <taxon>Ancalomicrobiaceae</taxon>
        <taxon>Siculibacillus</taxon>
    </lineage>
</organism>
<evidence type="ECO:0000259" key="11">
    <source>
        <dbReference type="PROSITE" id="PS50893"/>
    </source>
</evidence>
<evidence type="ECO:0000256" key="10">
    <source>
        <dbReference type="ARBA" id="ARBA00023136"/>
    </source>
</evidence>
<dbReference type="InterPro" id="IPR003593">
    <property type="entry name" value="AAA+_ATPase"/>
</dbReference>
<dbReference type="OrthoDB" id="9805029at2"/>
<keyword evidence="4" id="KW-1003">Cell membrane</keyword>
<dbReference type="PROSITE" id="PS50893">
    <property type="entry name" value="ABC_TRANSPORTER_2"/>
    <property type="match status" value="2"/>
</dbReference>
<comment type="subcellular location">
    <subcellularLocation>
        <location evidence="1">Cell membrane</location>
        <topology evidence="1">Peripheral membrane protein</topology>
    </subcellularLocation>
</comment>
<keyword evidence="13" id="KW-1185">Reference proteome</keyword>